<accession>A0A423VSX9</accession>
<evidence type="ECO:0000313" key="2">
    <source>
        <dbReference type="Proteomes" id="UP000285146"/>
    </source>
</evidence>
<sequence length="130" mass="14915">MTWQAARLVDCIPEGLRAVASHGNTLHAGQPEEVLSAVARSYVKENRFDQALRALLLFPDERDDLVQSRVYTCMAREWVGGMVPRVWELPYIEVEADETVIYLYNTMLLRLYHYIGITDKATGKTTIRKQ</sequence>
<keyword evidence="2" id="KW-1185">Reference proteome</keyword>
<proteinExistence type="predicted"/>
<evidence type="ECO:0000313" key="1">
    <source>
        <dbReference type="EMBL" id="ROV94106.1"/>
    </source>
</evidence>
<name>A0A423VSX9_9PEZI</name>
<comment type="caution">
    <text evidence="1">The sequence shown here is derived from an EMBL/GenBank/DDBJ whole genome shotgun (WGS) entry which is preliminary data.</text>
</comment>
<protein>
    <submittedName>
        <fullName evidence="1">Uncharacterized protein</fullName>
    </submittedName>
</protein>
<dbReference type="OrthoDB" id="333486at2759"/>
<dbReference type="STRING" id="1230097.A0A423VSX9"/>
<dbReference type="InParanoid" id="A0A423VSX9"/>
<organism evidence="1 2">
    <name type="scientific">Cytospora leucostoma</name>
    <dbReference type="NCBI Taxonomy" id="1230097"/>
    <lineage>
        <taxon>Eukaryota</taxon>
        <taxon>Fungi</taxon>
        <taxon>Dikarya</taxon>
        <taxon>Ascomycota</taxon>
        <taxon>Pezizomycotina</taxon>
        <taxon>Sordariomycetes</taxon>
        <taxon>Sordariomycetidae</taxon>
        <taxon>Diaporthales</taxon>
        <taxon>Cytosporaceae</taxon>
        <taxon>Cytospora</taxon>
    </lineage>
</organism>
<gene>
    <name evidence="1" type="ORF">VPNG_09344</name>
</gene>
<dbReference type="EMBL" id="LKEB01000077">
    <property type="protein sequence ID" value="ROV94106.1"/>
    <property type="molecule type" value="Genomic_DNA"/>
</dbReference>
<dbReference type="Proteomes" id="UP000285146">
    <property type="component" value="Unassembled WGS sequence"/>
</dbReference>
<dbReference type="AlphaFoldDB" id="A0A423VSX9"/>
<reference evidence="1 2" key="1">
    <citation type="submission" date="2015-09" db="EMBL/GenBank/DDBJ databases">
        <title>Host preference determinants of Valsa canker pathogens revealed by comparative genomics.</title>
        <authorList>
            <person name="Yin Z."/>
            <person name="Huang L."/>
        </authorList>
    </citation>
    <scope>NUCLEOTIDE SEQUENCE [LARGE SCALE GENOMIC DNA]</scope>
    <source>
        <strain evidence="1 2">SXYLt</strain>
    </source>
</reference>